<keyword evidence="12 20" id="KW-0378">Hydrolase</keyword>
<evidence type="ECO:0000256" key="17">
    <source>
        <dbReference type="ARBA" id="ARBA00023237"/>
    </source>
</evidence>
<dbReference type="HOGENOM" id="CLU_045813_0_0_6"/>
<evidence type="ECO:0000256" key="12">
    <source>
        <dbReference type="ARBA" id="ARBA00022801"/>
    </source>
</evidence>
<evidence type="ECO:0000256" key="18">
    <source>
        <dbReference type="PIRSR" id="PIRSR603187-1"/>
    </source>
</evidence>
<keyword evidence="10 19" id="KW-0479">Metal-binding</keyword>
<keyword evidence="15 20" id="KW-0443">Lipid metabolism</keyword>
<feature type="binding site" description="in dimeric form" evidence="19">
    <location>
        <position position="249"/>
    </location>
    <ligand>
        <name>Ca(2+)</name>
        <dbReference type="ChEBI" id="CHEBI:29108"/>
        <label>1</label>
    </ligand>
</feature>
<evidence type="ECO:0000256" key="19">
    <source>
        <dbReference type="PIRSR" id="PIRSR603187-2"/>
    </source>
</evidence>
<feature type="binding site" description="in dimeric form" evidence="19">
    <location>
        <position position="209"/>
    </location>
    <ligand>
        <name>Ca(2+)</name>
        <dbReference type="ChEBI" id="CHEBI:29108"/>
        <label>1</label>
    </ligand>
</feature>
<evidence type="ECO:0000256" key="4">
    <source>
        <dbReference type="ARBA" id="ARBA00011702"/>
    </source>
</evidence>
<keyword evidence="9" id="KW-0812">Transmembrane</keyword>
<gene>
    <name evidence="21" type="ORF">KT71_10954</name>
</gene>
<comment type="caution">
    <text evidence="21">The sequence shown here is derived from an EMBL/GenBank/DDBJ whole genome shotgun (WGS) entry which is preliminary data.</text>
</comment>
<dbReference type="GO" id="GO:0016042">
    <property type="term" value="P:lipid catabolic process"/>
    <property type="evidence" value="ECO:0007669"/>
    <property type="project" value="UniProtKB-KW"/>
</dbReference>
<dbReference type="PRINTS" id="PR01486">
    <property type="entry name" value="PHPHLIPASEA1"/>
</dbReference>
<reference evidence="21 22" key="1">
    <citation type="journal article" date="2007" name="Proc. Natl. Acad. Sci. U.S.A.">
        <title>Characterization of a marine gammaproteobacterium capable of aerobic anoxygenic photosynthesis.</title>
        <authorList>
            <person name="Fuchs B.M."/>
            <person name="Spring S."/>
            <person name="Teeling H."/>
            <person name="Quast C."/>
            <person name="Wulf J."/>
            <person name="Schattenhofer M."/>
            <person name="Yan S."/>
            <person name="Ferriera S."/>
            <person name="Johnson J."/>
            <person name="Glockner F.O."/>
            <person name="Amann R."/>
        </authorList>
    </citation>
    <scope>NUCLEOTIDE SEQUENCE [LARGE SCALE GENOMIC DNA]</scope>
    <source>
        <strain evidence="21">KT71</strain>
    </source>
</reference>
<feature type="binding site" description="in dimeric form" evidence="19">
    <location>
        <position position="168"/>
    </location>
    <ligand>
        <name>Ca(2+)</name>
        <dbReference type="ChEBI" id="CHEBI:29108"/>
        <label>1</label>
    </ligand>
</feature>
<comment type="catalytic activity">
    <reaction evidence="1 20">
        <text>a 1,2-diacyl-sn-glycero-3-phosphocholine + H2O = a 2-acyl-sn-glycero-3-phosphocholine + a fatty acid + H(+)</text>
        <dbReference type="Rhea" id="RHEA:18689"/>
        <dbReference type="ChEBI" id="CHEBI:15377"/>
        <dbReference type="ChEBI" id="CHEBI:15378"/>
        <dbReference type="ChEBI" id="CHEBI:28868"/>
        <dbReference type="ChEBI" id="CHEBI:57643"/>
        <dbReference type="ChEBI" id="CHEBI:57875"/>
        <dbReference type="EC" id="3.1.1.32"/>
    </reaction>
</comment>
<evidence type="ECO:0000256" key="10">
    <source>
        <dbReference type="ARBA" id="ARBA00022723"/>
    </source>
</evidence>
<dbReference type="EMBL" id="AAOA02000003">
    <property type="protein sequence ID" value="EAQ96814.1"/>
    <property type="molecule type" value="Genomic_DNA"/>
</dbReference>
<dbReference type="RefSeq" id="WP_008294629.1">
    <property type="nucleotide sequence ID" value="NZ_CM002299.1"/>
</dbReference>
<evidence type="ECO:0000256" key="16">
    <source>
        <dbReference type="ARBA" id="ARBA00023136"/>
    </source>
</evidence>
<evidence type="ECO:0000256" key="20">
    <source>
        <dbReference type="RuleBase" id="RU366027"/>
    </source>
</evidence>
<comment type="cofactor">
    <cofactor evidence="20">
        <name>Ca(2+)</name>
        <dbReference type="ChEBI" id="CHEBI:29108"/>
    </cofactor>
    <text evidence="20">Binds 1 Ca(2+) ion per monomer. In the dimeric form the Ca(2+) is bound by different amino acids with binding of each Ca(2+) shared with ligands coming from each monomer. The Ca(2+) ion may have a role in catalysis.</text>
</comment>
<dbReference type="EC" id="3.1.1.4" evidence="6 20"/>
<feature type="binding site" description="in dimeric form" evidence="19">
    <location>
        <position position="214"/>
    </location>
    <ligand>
        <name>Ca(2+)</name>
        <dbReference type="ChEBI" id="CHEBI:29108"/>
        <label>1</label>
    </ligand>
</feature>
<dbReference type="GO" id="GO:0008970">
    <property type="term" value="F:phospholipase A1 activity"/>
    <property type="evidence" value="ECO:0007669"/>
    <property type="project" value="UniProtKB-EC"/>
</dbReference>
<evidence type="ECO:0000256" key="5">
    <source>
        <dbReference type="ARBA" id="ARBA00013179"/>
    </source>
</evidence>
<dbReference type="eggNOG" id="COG2829">
    <property type="taxonomic scope" value="Bacteria"/>
</dbReference>
<evidence type="ECO:0000313" key="22">
    <source>
        <dbReference type="Proteomes" id="UP000019205"/>
    </source>
</evidence>
<dbReference type="Gene3D" id="2.40.230.10">
    <property type="entry name" value="Phospholipase A1"/>
    <property type="match status" value="1"/>
</dbReference>
<evidence type="ECO:0000256" key="6">
    <source>
        <dbReference type="ARBA" id="ARBA00013278"/>
    </source>
</evidence>
<dbReference type="EC" id="3.1.1.32" evidence="5 20"/>
<dbReference type="GO" id="GO:0004623">
    <property type="term" value="F:phospholipase A2 activity"/>
    <property type="evidence" value="ECO:0007669"/>
    <property type="project" value="UniProtKB-EC"/>
</dbReference>
<evidence type="ECO:0000256" key="15">
    <source>
        <dbReference type="ARBA" id="ARBA00023098"/>
    </source>
</evidence>
<evidence type="ECO:0000256" key="2">
    <source>
        <dbReference type="ARBA" id="ARBA00001604"/>
    </source>
</evidence>
<comment type="similarity">
    <text evidence="3 20">Belongs to the phospholipase A1 family.</text>
</comment>
<evidence type="ECO:0000256" key="13">
    <source>
        <dbReference type="ARBA" id="ARBA00022837"/>
    </source>
</evidence>
<dbReference type="GO" id="GO:0005509">
    <property type="term" value="F:calcium ion binding"/>
    <property type="evidence" value="ECO:0007669"/>
    <property type="project" value="TreeGrafter"/>
</dbReference>
<evidence type="ECO:0000256" key="9">
    <source>
        <dbReference type="ARBA" id="ARBA00022692"/>
    </source>
</evidence>
<proteinExistence type="inferred from homology"/>
<evidence type="ECO:0000256" key="11">
    <source>
        <dbReference type="ARBA" id="ARBA00022729"/>
    </source>
</evidence>
<comment type="subunit">
    <text evidence="4 20">Homodimer; dimerization is reversible, and the dimeric form is the active one.</text>
</comment>
<feature type="active site" description="Nucleophile" evidence="18">
    <location>
        <position position="206"/>
    </location>
</feature>
<keyword evidence="16" id="KW-0472">Membrane</keyword>
<name>A4AAU2_9GAMM</name>
<dbReference type="InterPro" id="IPR036541">
    <property type="entry name" value="PLipase_A1_sf"/>
</dbReference>
<keyword evidence="17 20" id="KW-0998">Cell outer membrane</keyword>
<evidence type="ECO:0000313" key="21">
    <source>
        <dbReference type="EMBL" id="EAQ96814.1"/>
    </source>
</evidence>
<dbReference type="CDD" id="cd00541">
    <property type="entry name" value="OMPLA"/>
    <property type="match status" value="1"/>
</dbReference>
<reference evidence="21 22" key="2">
    <citation type="journal article" date="2009" name="PLoS ONE">
        <title>The photosynthetic apparatus and its regulation in the aerobic gammaproteobacterium Congregibacter litoralis gen. nov., sp. nov.</title>
        <authorList>
            <person name="Spring S."/>
            <person name="Lunsdorf H."/>
            <person name="Fuchs B.M."/>
            <person name="Tindall B.J."/>
        </authorList>
    </citation>
    <scope>NUCLEOTIDE SEQUENCE [LARGE SCALE GENOMIC DNA]</scope>
    <source>
        <strain evidence="21">KT71</strain>
    </source>
</reference>
<evidence type="ECO:0000256" key="8">
    <source>
        <dbReference type="ARBA" id="ARBA00022452"/>
    </source>
</evidence>
<dbReference type="Proteomes" id="UP000019205">
    <property type="component" value="Chromosome"/>
</dbReference>
<dbReference type="PANTHER" id="PTHR40457:SF1">
    <property type="entry name" value="PHOSPHOLIPASE A1"/>
    <property type="match status" value="1"/>
</dbReference>
<dbReference type="Pfam" id="PF02253">
    <property type="entry name" value="PLA1"/>
    <property type="match status" value="1"/>
</dbReference>
<protein>
    <recommendedName>
        <fullName evidence="7 20">Phospholipase A1</fullName>
        <ecNumber evidence="5 20">3.1.1.32</ecNumber>
        <ecNumber evidence="6 20">3.1.1.4</ecNumber>
    </recommendedName>
    <alternativeName>
        <fullName evidence="20">Phosphatidylcholine 1-acylhydrolase</fullName>
    </alternativeName>
</protein>
<dbReference type="GO" id="GO:0009279">
    <property type="term" value="C:cell outer membrane"/>
    <property type="evidence" value="ECO:0007669"/>
    <property type="project" value="UniProtKB-SubCell"/>
</dbReference>
<evidence type="ECO:0000256" key="7">
    <source>
        <dbReference type="ARBA" id="ARBA00021726"/>
    </source>
</evidence>
<sequence length="335" mass="38066">MKITLRHTTKNLCGIASVLALLYGSMAFGSPETCAYIADADARLNCFDSYFTPEELPEVNAAGEVELLSEALPSLSLIEARIEQEDTLTDQWFSITPHHPNYILPMTFSSNPDYSDFGPLEESFSDYEIKMQLSLKTRLAEGLWRDSSVWAAYTQQSYWQLYAEDDASAPFRETNHQPEVFWQLPVDFKVFGWNARTTTLAINHQSNGRSEPLSRSWNRVTAELALDRGNWVVSAKTWARISEPADVDDNPNIEDYMGRLQLGLVHKRERHTVAIGLKNNLSSPNRSGLEVNYTFPLFKRLKGFVQLYSGYGENLIDMENYNNRIGIGIALTDWL</sequence>
<comment type="catalytic activity">
    <reaction evidence="2 20">
        <text>a 1,2-diacyl-sn-glycero-3-phosphocholine + H2O = a 1-acyl-sn-glycero-3-phosphocholine + a fatty acid + H(+)</text>
        <dbReference type="Rhea" id="RHEA:15801"/>
        <dbReference type="ChEBI" id="CHEBI:15377"/>
        <dbReference type="ChEBI" id="CHEBI:15378"/>
        <dbReference type="ChEBI" id="CHEBI:28868"/>
        <dbReference type="ChEBI" id="CHEBI:57643"/>
        <dbReference type="ChEBI" id="CHEBI:58168"/>
        <dbReference type="EC" id="3.1.1.4"/>
    </reaction>
</comment>
<keyword evidence="8" id="KW-1134">Transmembrane beta strand</keyword>
<dbReference type="STRING" id="314285.KT71_10954"/>
<comment type="function">
    <text evidence="20">Hydrolysis of phosphatidylcholine with phospholipase A2 (EC 3.1.1.4) and phospholipase A1 (EC 3.1.1.32) activities.</text>
</comment>
<dbReference type="InterPro" id="IPR003187">
    <property type="entry name" value="PLipase_A1"/>
</dbReference>
<dbReference type="SUPFAM" id="SSF56931">
    <property type="entry name" value="Outer membrane phospholipase A (OMPLA)"/>
    <property type="match status" value="1"/>
</dbReference>
<keyword evidence="13 19" id="KW-0106">Calcium</keyword>
<dbReference type="AlphaFoldDB" id="A4AAU2"/>
<organism evidence="21 22">
    <name type="scientific">Congregibacter litoralis KT71</name>
    <dbReference type="NCBI Taxonomy" id="314285"/>
    <lineage>
        <taxon>Bacteria</taxon>
        <taxon>Pseudomonadati</taxon>
        <taxon>Pseudomonadota</taxon>
        <taxon>Gammaproteobacteria</taxon>
        <taxon>Cellvibrionales</taxon>
        <taxon>Halieaceae</taxon>
        <taxon>Congregibacter</taxon>
    </lineage>
</organism>
<keyword evidence="11 20" id="KW-0732">Signal</keyword>
<accession>A4AAU2</accession>
<evidence type="ECO:0000256" key="1">
    <source>
        <dbReference type="ARBA" id="ARBA00000111"/>
    </source>
</evidence>
<evidence type="ECO:0000256" key="3">
    <source>
        <dbReference type="ARBA" id="ARBA00010525"/>
    </source>
</evidence>
<dbReference type="PANTHER" id="PTHR40457">
    <property type="entry name" value="PHOSPHOLIPASE A1"/>
    <property type="match status" value="1"/>
</dbReference>
<dbReference type="OrthoDB" id="188433at2"/>
<keyword evidence="22" id="KW-1185">Reference proteome</keyword>
<evidence type="ECO:0000256" key="14">
    <source>
        <dbReference type="ARBA" id="ARBA00022963"/>
    </source>
</evidence>
<feature type="signal peptide" evidence="20">
    <location>
        <begin position="1"/>
        <end position="29"/>
    </location>
</feature>
<feature type="active site" description="Proton acceptor" evidence="18">
    <location>
        <position position="204"/>
    </location>
</feature>
<comment type="subcellular location">
    <subcellularLocation>
        <location evidence="20">Cell outer membrane</location>
        <topology evidence="20">Multi-pass membrane protein</topology>
    </subcellularLocation>
    <text evidence="20">One of the very few enzymes located there.</text>
</comment>
<keyword evidence="14 20" id="KW-0442">Lipid degradation</keyword>
<feature type="chain" id="PRO_5019620948" description="Phospholipase A1" evidence="20">
    <location>
        <begin position="30"/>
        <end position="335"/>
    </location>
</feature>